<dbReference type="Pfam" id="PF07817">
    <property type="entry name" value="GLE1"/>
    <property type="match status" value="1"/>
</dbReference>
<organism evidence="13 14">
    <name type="scientific">Albugo candida</name>
    <dbReference type="NCBI Taxonomy" id="65357"/>
    <lineage>
        <taxon>Eukaryota</taxon>
        <taxon>Sar</taxon>
        <taxon>Stramenopiles</taxon>
        <taxon>Oomycota</taxon>
        <taxon>Peronosporomycetes</taxon>
        <taxon>Albuginales</taxon>
        <taxon>Albuginaceae</taxon>
        <taxon>Albugo</taxon>
    </lineage>
</organism>
<reference evidence="13 14" key="1">
    <citation type="submission" date="2012-05" db="EMBL/GenBank/DDBJ databases">
        <title>Recombination and specialization in a pathogen metapopulation.</title>
        <authorList>
            <person name="Gardiner A."/>
            <person name="Kemen E."/>
            <person name="Schultz-Larsen T."/>
            <person name="MacLean D."/>
            <person name="Van Oosterhout C."/>
            <person name="Jones J.D.G."/>
        </authorList>
    </citation>
    <scope>NUCLEOTIDE SEQUENCE [LARGE SCALE GENOMIC DNA]</scope>
    <source>
        <strain evidence="13 14">Ac Nc2</strain>
    </source>
</reference>
<evidence type="ECO:0000256" key="12">
    <source>
        <dbReference type="SAM" id="MobiDB-lite"/>
    </source>
</evidence>
<keyword evidence="3" id="KW-0813">Transport</keyword>
<gene>
    <name evidence="13" type="ORF">BN9_038910</name>
</gene>
<dbReference type="Proteomes" id="UP000053237">
    <property type="component" value="Unassembled WGS sequence"/>
</dbReference>
<dbReference type="GO" id="GO:0031369">
    <property type="term" value="F:translation initiation factor binding"/>
    <property type="evidence" value="ECO:0007669"/>
    <property type="project" value="TreeGrafter"/>
</dbReference>
<dbReference type="GO" id="GO:0016973">
    <property type="term" value="P:poly(A)+ mRNA export from nucleus"/>
    <property type="evidence" value="ECO:0007669"/>
    <property type="project" value="InterPro"/>
</dbReference>
<keyword evidence="14" id="KW-1185">Reference proteome</keyword>
<feature type="coiled-coil region" evidence="11">
    <location>
        <begin position="150"/>
        <end position="224"/>
    </location>
</feature>
<dbReference type="OrthoDB" id="420884at2759"/>
<feature type="region of interest" description="Disordered" evidence="12">
    <location>
        <begin position="542"/>
        <end position="589"/>
    </location>
</feature>
<sequence>MRLGIDSRASDESALLLASSASSRSKSNRLRAPSDSDVLEDPISTQSTENITSINVHTALKKLLAFSDNKGSVHMHNARFSQYINPQNRIDPTSQLEKLSEARASISVSCSDAYERLCASLEKAHLDTEKEMRTSYISGKMHEDTFRQTIENLTAKQIRKEQEKKKLLKQLHDQEKAALAAIERRLQAYEASQVERIKERVRKEEEESRKKEEEKAKQIKAQEEIVKVKVDHPPASSKEKERAIKVIRKEPDHVILAQNRLKKLDLQQKNADEILASTDPSMKKLRVELKKQGGACNQISASPSSVQRVVQKISALLQYARISGQKFNDFALNLVASNLIKQARGASDYRACFPIAYVMTMCCVSNTELTDVLLAYFHKLCVFTIPTTIQKQKDQSIVEYKRALGFEEAVGESSDADGLEHVTEYSKRMTMVAAVLAAVMQTRPWEKRSKPKGIQLGDCWAWLARLVNEPPHLMTGPIVLTILEVAGYELCEEYKSQFRKLMALIETQICPNLSKNAKSGAANATGQLETLLSQYKANRERFMEPEGRKLKETKLTERDEERTEDSGSNSNWNRSNRHGGGRGRGYRRY</sequence>
<dbReference type="InParanoid" id="A0A024G9U6"/>
<comment type="caution">
    <text evidence="13">The sequence shown here is derived from an EMBL/GenBank/DDBJ whole genome shotgun (WGS) entry which is preliminary data.</text>
</comment>
<evidence type="ECO:0000256" key="8">
    <source>
        <dbReference type="ARBA" id="ARBA00023242"/>
    </source>
</evidence>
<dbReference type="GO" id="GO:0005543">
    <property type="term" value="F:phospholipid binding"/>
    <property type="evidence" value="ECO:0007669"/>
    <property type="project" value="TreeGrafter"/>
</dbReference>
<keyword evidence="8" id="KW-0539">Nucleus</keyword>
<keyword evidence="4" id="KW-0509">mRNA transport</keyword>
<name>A0A024G9U6_9STRA</name>
<evidence type="ECO:0000256" key="6">
    <source>
        <dbReference type="ARBA" id="ARBA00023010"/>
    </source>
</evidence>
<evidence type="ECO:0000256" key="7">
    <source>
        <dbReference type="ARBA" id="ARBA00023132"/>
    </source>
</evidence>
<dbReference type="GO" id="GO:0000822">
    <property type="term" value="F:inositol hexakisphosphate binding"/>
    <property type="evidence" value="ECO:0007669"/>
    <property type="project" value="TreeGrafter"/>
</dbReference>
<evidence type="ECO:0000256" key="9">
    <source>
        <dbReference type="ARBA" id="ARBA00026227"/>
    </source>
</evidence>
<dbReference type="PANTHER" id="PTHR12960">
    <property type="entry name" value="GLE-1-RELATED"/>
    <property type="match status" value="1"/>
</dbReference>
<evidence type="ECO:0000256" key="2">
    <source>
        <dbReference type="ARBA" id="ARBA00011056"/>
    </source>
</evidence>
<comment type="similarity">
    <text evidence="2">Belongs to the GLE1 family.</text>
</comment>
<evidence type="ECO:0000313" key="13">
    <source>
        <dbReference type="EMBL" id="CCI43107.1"/>
    </source>
</evidence>
<feature type="compositionally biased region" description="Basic and acidic residues" evidence="12">
    <location>
        <begin position="542"/>
        <end position="565"/>
    </location>
</feature>
<dbReference type="InterPro" id="IPR038506">
    <property type="entry name" value="GLE1-like_sf"/>
</dbReference>
<dbReference type="PANTHER" id="PTHR12960:SF0">
    <property type="entry name" value="MRNA EXPORT FACTOR GLE1"/>
    <property type="match status" value="1"/>
</dbReference>
<evidence type="ECO:0000256" key="10">
    <source>
        <dbReference type="ARBA" id="ARBA00029983"/>
    </source>
</evidence>
<evidence type="ECO:0000256" key="1">
    <source>
        <dbReference type="ARBA" id="ARBA00004567"/>
    </source>
</evidence>
<keyword evidence="6" id="KW-0811">Translocation</keyword>
<evidence type="ECO:0000256" key="3">
    <source>
        <dbReference type="ARBA" id="ARBA00022448"/>
    </source>
</evidence>
<feature type="compositionally biased region" description="Basic residues" evidence="12">
    <location>
        <begin position="575"/>
        <end position="589"/>
    </location>
</feature>
<evidence type="ECO:0000256" key="4">
    <source>
        <dbReference type="ARBA" id="ARBA00022816"/>
    </source>
</evidence>
<keyword evidence="11" id="KW-0175">Coiled coil</keyword>
<dbReference type="GO" id="GO:0005737">
    <property type="term" value="C:cytoplasm"/>
    <property type="evidence" value="ECO:0007669"/>
    <property type="project" value="TreeGrafter"/>
</dbReference>
<proteinExistence type="inferred from homology"/>
<evidence type="ECO:0000313" key="14">
    <source>
        <dbReference type="Proteomes" id="UP000053237"/>
    </source>
</evidence>
<dbReference type="AlphaFoldDB" id="A0A024G9U6"/>
<dbReference type="GO" id="GO:0044614">
    <property type="term" value="C:nuclear pore cytoplasmic filaments"/>
    <property type="evidence" value="ECO:0007669"/>
    <property type="project" value="TreeGrafter"/>
</dbReference>
<evidence type="ECO:0000256" key="11">
    <source>
        <dbReference type="SAM" id="Coils"/>
    </source>
</evidence>
<protein>
    <recommendedName>
        <fullName evidence="9">mRNA export factor GLE1</fullName>
    </recommendedName>
    <alternativeName>
        <fullName evidence="10">Nucleoporin GLE1</fullName>
    </alternativeName>
</protein>
<keyword evidence="5" id="KW-0653">Protein transport</keyword>
<dbReference type="EMBL" id="CAIX01000044">
    <property type="protein sequence ID" value="CCI43107.1"/>
    <property type="molecule type" value="Genomic_DNA"/>
</dbReference>
<dbReference type="InterPro" id="IPR012476">
    <property type="entry name" value="GLE1"/>
</dbReference>
<dbReference type="GO" id="GO:0015031">
    <property type="term" value="P:protein transport"/>
    <property type="evidence" value="ECO:0007669"/>
    <property type="project" value="UniProtKB-KW"/>
</dbReference>
<evidence type="ECO:0000256" key="5">
    <source>
        <dbReference type="ARBA" id="ARBA00022927"/>
    </source>
</evidence>
<keyword evidence="7" id="KW-0906">Nuclear pore complex</keyword>
<dbReference type="STRING" id="65357.A0A024G9U6"/>
<accession>A0A024G9U6</accession>
<comment type="subcellular location">
    <subcellularLocation>
        <location evidence="1">Nucleus</location>
        <location evidence="1">Nuclear pore complex</location>
    </subcellularLocation>
</comment>
<dbReference type="Gene3D" id="1.25.40.510">
    <property type="entry name" value="GLE1-like"/>
    <property type="match status" value="1"/>
</dbReference>